<evidence type="ECO:0000313" key="2">
    <source>
        <dbReference type="Proteomes" id="UP000824120"/>
    </source>
</evidence>
<organism evidence="1 2">
    <name type="scientific">Solanum commersonii</name>
    <name type="common">Commerson's wild potato</name>
    <name type="synonym">Commerson's nightshade</name>
    <dbReference type="NCBI Taxonomy" id="4109"/>
    <lineage>
        <taxon>Eukaryota</taxon>
        <taxon>Viridiplantae</taxon>
        <taxon>Streptophyta</taxon>
        <taxon>Embryophyta</taxon>
        <taxon>Tracheophyta</taxon>
        <taxon>Spermatophyta</taxon>
        <taxon>Magnoliopsida</taxon>
        <taxon>eudicotyledons</taxon>
        <taxon>Gunneridae</taxon>
        <taxon>Pentapetalae</taxon>
        <taxon>asterids</taxon>
        <taxon>lamiids</taxon>
        <taxon>Solanales</taxon>
        <taxon>Solanaceae</taxon>
        <taxon>Solanoideae</taxon>
        <taxon>Solaneae</taxon>
        <taxon>Solanum</taxon>
    </lineage>
</organism>
<protein>
    <submittedName>
        <fullName evidence="1">Uncharacterized protein</fullName>
    </submittedName>
</protein>
<evidence type="ECO:0000313" key="1">
    <source>
        <dbReference type="EMBL" id="KAG5585909.1"/>
    </source>
</evidence>
<dbReference type="EMBL" id="JACXVP010000009">
    <property type="protein sequence ID" value="KAG5585909.1"/>
    <property type="molecule type" value="Genomic_DNA"/>
</dbReference>
<dbReference type="Proteomes" id="UP000824120">
    <property type="component" value="Chromosome 9"/>
</dbReference>
<comment type="caution">
    <text evidence="1">The sequence shown here is derived from an EMBL/GenBank/DDBJ whole genome shotgun (WGS) entry which is preliminary data.</text>
</comment>
<proteinExistence type="predicted"/>
<accession>A0A9J5XE28</accession>
<sequence>MPMTPSPIPESFGAARWKEECNFSVQKYERFFQDTWARGGIQDSTSRIVRFLYNPNGRSSEISSDKQIILPKVISDHWPLSLKYGNRDNSKSYFKF</sequence>
<dbReference type="AlphaFoldDB" id="A0A9J5XE28"/>
<name>A0A9J5XE28_SOLCO</name>
<keyword evidence="2" id="KW-1185">Reference proteome</keyword>
<reference evidence="1 2" key="1">
    <citation type="submission" date="2020-09" db="EMBL/GenBank/DDBJ databases">
        <title>De no assembly of potato wild relative species, Solanum commersonii.</title>
        <authorList>
            <person name="Cho K."/>
        </authorList>
    </citation>
    <scope>NUCLEOTIDE SEQUENCE [LARGE SCALE GENOMIC DNA]</scope>
    <source>
        <strain evidence="1">LZ3.2</strain>
        <tissue evidence="1">Leaf</tissue>
    </source>
</reference>
<gene>
    <name evidence="1" type="ORF">H5410_046343</name>
</gene>